<accession>A0A174N7Q7</accession>
<evidence type="ECO:0000313" key="23">
    <source>
        <dbReference type="Proteomes" id="UP000285897"/>
    </source>
</evidence>
<dbReference type="Proteomes" id="UP000284242">
    <property type="component" value="Unassembled WGS sequence"/>
</dbReference>
<evidence type="ECO:0000313" key="19">
    <source>
        <dbReference type="Proteomes" id="UP000265828"/>
    </source>
</evidence>
<dbReference type="CDD" id="cd07377">
    <property type="entry name" value="WHTH_GntR"/>
    <property type="match status" value="1"/>
</dbReference>
<proteinExistence type="predicted"/>
<dbReference type="OrthoDB" id="9799482at2"/>
<dbReference type="PANTHER" id="PTHR43537">
    <property type="entry name" value="TRANSCRIPTIONAL REGULATOR, GNTR FAMILY"/>
    <property type="match status" value="1"/>
</dbReference>
<evidence type="ECO:0000313" key="11">
    <source>
        <dbReference type="EMBL" id="RHC02742.1"/>
    </source>
</evidence>
<dbReference type="Pfam" id="PF07729">
    <property type="entry name" value="FCD"/>
    <property type="match status" value="1"/>
</dbReference>
<dbReference type="GeneID" id="79802606"/>
<dbReference type="EMBL" id="QRVV01000038">
    <property type="protein sequence ID" value="RGS71507.1"/>
    <property type="molecule type" value="Genomic_DNA"/>
</dbReference>
<dbReference type="Gene3D" id="1.10.10.10">
    <property type="entry name" value="Winged helix-like DNA-binding domain superfamily/Winged helix DNA-binding domain"/>
    <property type="match status" value="1"/>
</dbReference>
<dbReference type="Proteomes" id="UP000293506">
    <property type="component" value="Unassembled WGS sequence"/>
</dbReference>
<dbReference type="Proteomes" id="UP000261105">
    <property type="component" value="Unassembled WGS sequence"/>
</dbReference>
<evidence type="ECO:0000313" key="7">
    <source>
        <dbReference type="EMBL" id="RGN85070.1"/>
    </source>
</evidence>
<dbReference type="SUPFAM" id="SSF48008">
    <property type="entry name" value="GntR ligand-binding domain-like"/>
    <property type="match status" value="1"/>
</dbReference>
<dbReference type="GO" id="GO:0003700">
    <property type="term" value="F:DNA-binding transcription factor activity"/>
    <property type="evidence" value="ECO:0007669"/>
    <property type="project" value="InterPro"/>
</dbReference>
<reference evidence="15 16" key="1">
    <citation type="submission" date="2015-09" db="EMBL/GenBank/DDBJ databases">
        <authorList>
            <consortium name="Pathogen Informatics"/>
        </authorList>
    </citation>
    <scope>NUCLEOTIDE SEQUENCE [LARGE SCALE GENOMIC DNA]</scope>
    <source>
        <strain evidence="5 15">2789STDY5608837</strain>
        <strain evidence="6 16">2789STDY5834921</strain>
    </source>
</reference>
<keyword evidence="1" id="KW-0805">Transcription regulation</keyword>
<dbReference type="InterPro" id="IPR000524">
    <property type="entry name" value="Tscrpt_reg_HTH_GntR"/>
</dbReference>
<dbReference type="PROSITE" id="PS50949">
    <property type="entry name" value="HTH_GNTR"/>
    <property type="match status" value="1"/>
</dbReference>
<evidence type="ECO:0000313" key="24">
    <source>
        <dbReference type="Proteomes" id="UP000293506"/>
    </source>
</evidence>
<dbReference type="Pfam" id="PF00392">
    <property type="entry name" value="GntR"/>
    <property type="match status" value="1"/>
</dbReference>
<evidence type="ECO:0000313" key="12">
    <source>
        <dbReference type="EMBL" id="RHH15004.1"/>
    </source>
</evidence>
<evidence type="ECO:0000259" key="4">
    <source>
        <dbReference type="PROSITE" id="PS50949"/>
    </source>
</evidence>
<gene>
    <name evidence="6" type="primary">lutR_2</name>
    <name evidence="5" type="synonym">lutR_4</name>
    <name evidence="13" type="ORF">DW021_14965</name>
    <name evidence="12" type="ORF">DW222_17175</name>
    <name evidence="11" type="ORF">DW859_15995</name>
    <name evidence="10" type="ORF">DWW07_13210</name>
    <name evidence="9" type="ORF">DWX77_11935</name>
    <name evidence="8" type="ORF">DWY46_17470</name>
    <name evidence="7" type="ORF">DXB38_14335</name>
    <name evidence="14" type="ORF">EAI82_15425</name>
    <name evidence="5" type="ORF">ERS852394_03051</name>
    <name evidence="6" type="ORF">ERS852533_01291</name>
</gene>
<dbReference type="SMART" id="SM00345">
    <property type="entry name" value="HTH_GNTR"/>
    <property type="match status" value="1"/>
</dbReference>
<dbReference type="EMBL" id="QSUZ01000026">
    <property type="protein sequence ID" value="RGN85070.1"/>
    <property type="molecule type" value="Genomic_DNA"/>
</dbReference>
<protein>
    <submittedName>
        <fullName evidence="7">FadR family transcriptional regulator</fullName>
    </submittedName>
    <submittedName>
        <fullName evidence="6">L-lactate utilization operon repressor</fullName>
    </submittedName>
</protein>
<dbReference type="Proteomes" id="UP000285839">
    <property type="component" value="Unassembled WGS sequence"/>
</dbReference>
<evidence type="ECO:0000256" key="3">
    <source>
        <dbReference type="ARBA" id="ARBA00023163"/>
    </source>
</evidence>
<dbReference type="Proteomes" id="UP000095409">
    <property type="component" value="Unassembled WGS sequence"/>
</dbReference>
<evidence type="ECO:0000256" key="2">
    <source>
        <dbReference type="ARBA" id="ARBA00023125"/>
    </source>
</evidence>
<dbReference type="EMBL" id="QSHL01000017">
    <property type="protein sequence ID" value="RHC02742.1"/>
    <property type="molecule type" value="Genomic_DNA"/>
</dbReference>
<keyword evidence="2" id="KW-0238">DNA-binding</keyword>
<dbReference type="PRINTS" id="PR00035">
    <property type="entry name" value="HTHGNTR"/>
</dbReference>
<sequence length="235" mass="26749">MEPIKRVPLVHQVEERIKDLIKEEKLQPGTKLPTEKELCTNLNVSRGTVREAFRFLQAKGIVELKTGKGAFVAEKKAEKPSPAINWLVANETDLRNVFELRYAIEPIAAKMTAEKIDEEGIICLKNIHKEFCDAAAKNDANNLALMDEKFHSEIIKRCGNNLMIDVMERLNMGLKDFRNNTFSIKQNVKDTIGPHEKILKAIITKDSAKAEREMKKHIVLMETNLTLNIVTLEDE</sequence>
<dbReference type="EMBL" id="RCXQ01000026">
    <property type="protein sequence ID" value="RYT61201.1"/>
    <property type="molecule type" value="Genomic_DNA"/>
</dbReference>
<dbReference type="PANTHER" id="PTHR43537:SF5">
    <property type="entry name" value="UXU OPERON TRANSCRIPTIONAL REGULATOR"/>
    <property type="match status" value="1"/>
</dbReference>
<organism evidence="6 16">
    <name type="scientific">Blautia obeum</name>
    <dbReference type="NCBI Taxonomy" id="40520"/>
    <lineage>
        <taxon>Bacteria</taxon>
        <taxon>Bacillati</taxon>
        <taxon>Bacillota</taxon>
        <taxon>Clostridia</taxon>
        <taxon>Lachnospirales</taxon>
        <taxon>Lachnospiraceae</taxon>
        <taxon>Blautia</taxon>
    </lineage>
</organism>
<evidence type="ECO:0000313" key="21">
    <source>
        <dbReference type="Proteomes" id="UP000284242"/>
    </source>
</evidence>
<dbReference type="EMBL" id="QROS01000015">
    <property type="protein sequence ID" value="RHL43785.1"/>
    <property type="molecule type" value="Genomic_DNA"/>
</dbReference>
<dbReference type="InterPro" id="IPR008920">
    <property type="entry name" value="TF_FadR/GntR_C"/>
</dbReference>
<dbReference type="Proteomes" id="UP000095413">
    <property type="component" value="Unassembled WGS sequence"/>
</dbReference>
<dbReference type="InterPro" id="IPR036388">
    <property type="entry name" value="WH-like_DNA-bd_sf"/>
</dbReference>
<evidence type="ECO:0000256" key="1">
    <source>
        <dbReference type="ARBA" id="ARBA00023015"/>
    </source>
</evidence>
<dbReference type="Gene3D" id="1.20.120.530">
    <property type="entry name" value="GntR ligand-binding domain-like"/>
    <property type="match status" value="1"/>
</dbReference>
<dbReference type="EMBL" id="QRJH01000014">
    <property type="protein sequence ID" value="RHH15004.1"/>
    <property type="molecule type" value="Genomic_DNA"/>
</dbReference>
<evidence type="ECO:0000313" key="18">
    <source>
        <dbReference type="Proteomes" id="UP000265808"/>
    </source>
</evidence>
<evidence type="ECO:0000313" key="9">
    <source>
        <dbReference type="EMBL" id="RGS71507.1"/>
    </source>
</evidence>
<dbReference type="AlphaFoldDB" id="A0A174N7Q7"/>
<evidence type="ECO:0000313" key="22">
    <source>
        <dbReference type="Proteomes" id="UP000285839"/>
    </source>
</evidence>
<feature type="domain" description="HTH gntR-type" evidence="4">
    <location>
        <begin position="7"/>
        <end position="75"/>
    </location>
</feature>
<evidence type="ECO:0000313" key="5">
    <source>
        <dbReference type="EMBL" id="CUO79840.1"/>
    </source>
</evidence>
<dbReference type="EMBL" id="CZBA01000006">
    <property type="protein sequence ID" value="CUP42125.1"/>
    <property type="molecule type" value="Genomic_DNA"/>
</dbReference>
<dbReference type="Proteomes" id="UP000284024">
    <property type="component" value="Unassembled WGS sequence"/>
</dbReference>
<evidence type="ECO:0000313" key="16">
    <source>
        <dbReference type="Proteomes" id="UP000095413"/>
    </source>
</evidence>
<dbReference type="EMBL" id="CYZD01000027">
    <property type="protein sequence ID" value="CUO79840.1"/>
    <property type="molecule type" value="Genomic_DNA"/>
</dbReference>
<keyword evidence="3" id="KW-0804">Transcription</keyword>
<evidence type="ECO:0000313" key="14">
    <source>
        <dbReference type="EMBL" id="RYT61201.1"/>
    </source>
</evidence>
<evidence type="ECO:0000313" key="8">
    <source>
        <dbReference type="EMBL" id="RGR45202.1"/>
    </source>
</evidence>
<evidence type="ECO:0000313" key="17">
    <source>
        <dbReference type="Proteomes" id="UP000261105"/>
    </source>
</evidence>
<dbReference type="Proteomes" id="UP000265828">
    <property type="component" value="Unassembled WGS sequence"/>
</dbReference>
<dbReference type="InterPro" id="IPR036390">
    <property type="entry name" value="WH_DNA-bd_sf"/>
</dbReference>
<dbReference type="Proteomes" id="UP000285897">
    <property type="component" value="Unassembled WGS sequence"/>
</dbReference>
<dbReference type="Proteomes" id="UP000265808">
    <property type="component" value="Unassembled WGS sequence"/>
</dbReference>
<dbReference type="SMART" id="SM00895">
    <property type="entry name" value="FCD"/>
    <property type="match status" value="1"/>
</dbReference>
<name>A0A174N7Q7_9FIRM</name>
<dbReference type="EMBL" id="QRUH01000021">
    <property type="protein sequence ID" value="RGR45202.1"/>
    <property type="molecule type" value="Genomic_DNA"/>
</dbReference>
<dbReference type="InterPro" id="IPR011711">
    <property type="entry name" value="GntR_C"/>
</dbReference>
<dbReference type="RefSeq" id="WP_005423997.1">
    <property type="nucleotide sequence ID" value="NZ_CYZD01000027.1"/>
</dbReference>
<evidence type="ECO:0000313" key="15">
    <source>
        <dbReference type="Proteomes" id="UP000095409"/>
    </source>
</evidence>
<reference evidence="14 24" key="3">
    <citation type="journal article" date="2019" name="Science, e1252229">
        <title>Invertible promoters mediate bacterial phase variation, antibiotic resistance, and host adaptation in the gut.</title>
        <authorList>
            <person name="Jiang X."/>
            <person name="Hall A.B."/>
            <person name="Arthur T.D."/>
            <person name="Plichta D.R."/>
            <person name="Covington C.T."/>
            <person name="Poyet M."/>
            <person name="Crothers J."/>
            <person name="Moses P.L."/>
            <person name="Tolonen A.C."/>
            <person name="Vlamakis H."/>
            <person name="Alm E.J."/>
            <person name="Xavier R.J."/>
        </authorList>
    </citation>
    <scope>NUCLEOTIDE SEQUENCE [LARGE SCALE GENOMIC DNA]</scope>
    <source>
        <strain evidence="24">af_0058</strain>
        <strain evidence="14">Af_0058</strain>
    </source>
</reference>
<dbReference type="SUPFAM" id="SSF46785">
    <property type="entry name" value="Winged helix' DNA-binding domain"/>
    <property type="match status" value="1"/>
</dbReference>
<dbReference type="EMBL" id="QRZI01000010">
    <property type="protein sequence ID" value="RGV62045.1"/>
    <property type="molecule type" value="Genomic_DNA"/>
</dbReference>
<evidence type="ECO:0000313" key="6">
    <source>
        <dbReference type="EMBL" id="CUP42125.1"/>
    </source>
</evidence>
<evidence type="ECO:0000313" key="20">
    <source>
        <dbReference type="Proteomes" id="UP000284024"/>
    </source>
</evidence>
<dbReference type="GO" id="GO:0003677">
    <property type="term" value="F:DNA binding"/>
    <property type="evidence" value="ECO:0007669"/>
    <property type="project" value="UniProtKB-KW"/>
</dbReference>
<evidence type="ECO:0000313" key="13">
    <source>
        <dbReference type="EMBL" id="RHL43785.1"/>
    </source>
</evidence>
<reference evidence="17 18" key="2">
    <citation type="submission" date="2018-08" db="EMBL/GenBank/DDBJ databases">
        <title>A genome reference for cultivated species of the human gut microbiota.</title>
        <authorList>
            <person name="Zou Y."/>
            <person name="Xue W."/>
            <person name="Luo G."/>
        </authorList>
    </citation>
    <scope>NUCLEOTIDE SEQUENCE [LARGE SCALE GENOMIC DNA]</scope>
    <source>
        <strain evidence="10 19">AF14-23</strain>
        <strain evidence="9 21">AF21-24</strain>
        <strain evidence="8 22">AF25-21</strain>
        <strain evidence="13 23">AF37-6AC</strain>
        <strain evidence="12 20">AM18-2AC</strain>
        <strain evidence="11 18">AM37-4AC</strain>
        <strain evidence="7 17">OM03-6</strain>
    </source>
</reference>
<evidence type="ECO:0000313" key="10">
    <source>
        <dbReference type="EMBL" id="RGV62045.1"/>
    </source>
</evidence>